<dbReference type="Gene3D" id="3.40.50.12780">
    <property type="entry name" value="N-terminal domain of ligase-like"/>
    <property type="match status" value="1"/>
</dbReference>
<evidence type="ECO:0000259" key="4">
    <source>
        <dbReference type="Pfam" id="PF13193"/>
    </source>
</evidence>
<dbReference type="PANTHER" id="PTHR43767">
    <property type="entry name" value="LONG-CHAIN-FATTY-ACID--COA LIGASE"/>
    <property type="match status" value="1"/>
</dbReference>
<dbReference type="AlphaFoldDB" id="A0A4U8VU68"/>
<dbReference type="InterPro" id="IPR045851">
    <property type="entry name" value="AMP-bd_C_sf"/>
</dbReference>
<evidence type="ECO:0000313" key="5">
    <source>
        <dbReference type="EMBL" id="VFA96832.1"/>
    </source>
</evidence>
<dbReference type="PANTHER" id="PTHR43767:SF1">
    <property type="entry name" value="NONRIBOSOMAL PEPTIDE SYNTHASE PES1 (EUROFUNG)-RELATED"/>
    <property type="match status" value="1"/>
</dbReference>
<dbReference type="NCBIfam" id="NF004837">
    <property type="entry name" value="PRK06187.1"/>
    <property type="match status" value="1"/>
</dbReference>
<feature type="domain" description="AMP-dependent synthetase/ligase" evidence="3">
    <location>
        <begin position="8"/>
        <end position="371"/>
    </location>
</feature>
<dbReference type="InterPro" id="IPR042099">
    <property type="entry name" value="ANL_N_sf"/>
</dbReference>
<dbReference type="FunFam" id="3.30.300.30:FF:000008">
    <property type="entry name" value="2,3-dihydroxybenzoate-AMP ligase"/>
    <property type="match status" value="1"/>
</dbReference>
<dbReference type="Gene3D" id="3.30.300.30">
    <property type="match status" value="1"/>
</dbReference>
<protein>
    <submittedName>
        <fullName evidence="5">Long-chain-fatty-acid--CoA ligase</fullName>
        <ecNumber evidence="5">6.2.1.3</ecNumber>
    </submittedName>
</protein>
<dbReference type="Pfam" id="PF00501">
    <property type="entry name" value="AMP-binding"/>
    <property type="match status" value="1"/>
</dbReference>
<dbReference type="Proteomes" id="UP000290439">
    <property type="component" value="Chromosome"/>
</dbReference>
<dbReference type="EMBL" id="LR215973">
    <property type="protein sequence ID" value="VFA96832.1"/>
    <property type="molecule type" value="Genomic_DNA"/>
</dbReference>
<accession>A0A4U8VU68</accession>
<dbReference type="SUPFAM" id="SSF56801">
    <property type="entry name" value="Acetyl-CoA synthetase-like"/>
    <property type="match status" value="1"/>
</dbReference>
<proteinExistence type="inferred from homology"/>
<dbReference type="InterPro" id="IPR025110">
    <property type="entry name" value="AMP-bd_C"/>
</dbReference>
<dbReference type="RefSeq" id="WP_130915873.1">
    <property type="nucleotide sequence ID" value="NZ_LR215973.1"/>
</dbReference>
<sequence>MYLTQSLHRALQQRPGDIATICGDRVRTVAESADRVARFAGALHALGVQRGERVGILALNSDRYHEYYLAVPWLGAVANPVNIRWSVAEIVYSLQDSDTTVLLVDDAFAPMIAPIRAAFDRLRTVIFIGDGQTPPDALDYEELIAGHEPVPDTRTGGDTLLGIFYTGGTTGHPKGVMLSHDNLVTSALGSLSTGHVLSRGGRLLHAAPMFHLADFALWTCGNLADATHVFVPAFTPAGVLEAIAGHRITDALLVPTMIQMLVDDPAAAAHDLSSMRHLIYGASPISEAVLERAMAAFPGAGFTQAYGMTELSPIATLLSPADHLRPELRRSAGRAAPHVEVRIVDETGAEVPRGEVGEVVARGDNVMLGYWNKADATADVIRDGWMHTGDGGRMDEQGYVFIVDRIKDMIITGGENVYSVEVENAVAAHPSVAACAVIGVPDDQWGERVHAVIVRQPGADLDENAVREHCKSLIANYKIPRSVAFVDALPVSGAGKILKRELRKEFWSESATAVH</sequence>
<feature type="domain" description="AMP-binding enzyme C-terminal" evidence="4">
    <location>
        <begin position="421"/>
        <end position="496"/>
    </location>
</feature>
<dbReference type="PROSITE" id="PS00455">
    <property type="entry name" value="AMP_BINDING"/>
    <property type="match status" value="1"/>
</dbReference>
<gene>
    <name evidence="5" type="primary">fadD_2</name>
    <name evidence="5" type="ORF">NCTC10797_00587</name>
</gene>
<evidence type="ECO:0000256" key="1">
    <source>
        <dbReference type="ARBA" id="ARBA00006432"/>
    </source>
</evidence>
<organism evidence="5 6">
    <name type="scientific">Nocardia cyriacigeorgica</name>
    <dbReference type="NCBI Taxonomy" id="135487"/>
    <lineage>
        <taxon>Bacteria</taxon>
        <taxon>Bacillati</taxon>
        <taxon>Actinomycetota</taxon>
        <taxon>Actinomycetes</taxon>
        <taxon>Mycobacteriales</taxon>
        <taxon>Nocardiaceae</taxon>
        <taxon>Nocardia</taxon>
    </lineage>
</organism>
<dbReference type="InterPro" id="IPR020845">
    <property type="entry name" value="AMP-binding_CS"/>
</dbReference>
<evidence type="ECO:0000313" key="6">
    <source>
        <dbReference type="Proteomes" id="UP000290439"/>
    </source>
</evidence>
<dbReference type="GO" id="GO:0004467">
    <property type="term" value="F:long-chain fatty acid-CoA ligase activity"/>
    <property type="evidence" value="ECO:0007669"/>
    <property type="project" value="UniProtKB-EC"/>
</dbReference>
<dbReference type="EC" id="6.2.1.3" evidence="5"/>
<dbReference type="InterPro" id="IPR000873">
    <property type="entry name" value="AMP-dep_synth/lig_dom"/>
</dbReference>
<comment type="similarity">
    <text evidence="1">Belongs to the ATP-dependent AMP-binding enzyme family.</text>
</comment>
<keyword evidence="2 5" id="KW-0436">Ligase</keyword>
<dbReference type="InterPro" id="IPR050237">
    <property type="entry name" value="ATP-dep_AMP-bd_enzyme"/>
</dbReference>
<name>A0A4U8VU68_9NOCA</name>
<evidence type="ECO:0000259" key="3">
    <source>
        <dbReference type="Pfam" id="PF00501"/>
    </source>
</evidence>
<dbReference type="CDD" id="cd17631">
    <property type="entry name" value="FACL_FadD13-like"/>
    <property type="match status" value="1"/>
</dbReference>
<dbReference type="Pfam" id="PF13193">
    <property type="entry name" value="AMP-binding_C"/>
    <property type="match status" value="1"/>
</dbReference>
<evidence type="ECO:0000256" key="2">
    <source>
        <dbReference type="ARBA" id="ARBA00022598"/>
    </source>
</evidence>
<reference evidence="5 6" key="1">
    <citation type="submission" date="2019-02" db="EMBL/GenBank/DDBJ databases">
        <authorList>
            <consortium name="Pathogen Informatics"/>
        </authorList>
    </citation>
    <scope>NUCLEOTIDE SEQUENCE [LARGE SCALE GENOMIC DNA]</scope>
    <source>
        <strain evidence="5 6">3012STDY6756504</strain>
    </source>
</reference>